<dbReference type="Proteomes" id="UP000663090">
    <property type="component" value="Chromosome"/>
</dbReference>
<feature type="domain" description="DUF7481" evidence="1">
    <location>
        <begin position="35"/>
        <end position="304"/>
    </location>
</feature>
<dbReference type="Pfam" id="PF24297">
    <property type="entry name" value="DUF7481"/>
    <property type="match status" value="1"/>
</dbReference>
<reference evidence="2 3" key="1">
    <citation type="submission" date="2021-02" db="EMBL/GenBank/DDBJ databases">
        <title>De Novo genome assembly of isolated myxobacteria.</title>
        <authorList>
            <person name="Stevens D.C."/>
        </authorList>
    </citation>
    <scope>NUCLEOTIDE SEQUENCE [LARGE SCALE GENOMIC DNA]</scope>
    <source>
        <strain evidence="2 3">SCHIC003</strain>
    </source>
</reference>
<protein>
    <recommendedName>
        <fullName evidence="1">DUF7481 domain-containing protein</fullName>
    </recommendedName>
</protein>
<keyword evidence="3" id="KW-1185">Reference proteome</keyword>
<dbReference type="EMBL" id="CP071091">
    <property type="protein sequence ID" value="QSQ13983.1"/>
    <property type="molecule type" value="Genomic_DNA"/>
</dbReference>
<gene>
    <name evidence="2" type="ORF">JY572_37655</name>
</gene>
<evidence type="ECO:0000313" key="3">
    <source>
        <dbReference type="Proteomes" id="UP000663090"/>
    </source>
</evidence>
<proteinExistence type="predicted"/>
<dbReference type="InterPro" id="IPR055904">
    <property type="entry name" value="DUF7481"/>
</dbReference>
<sequence length="482" mass="52180">MGRIYSGLVLAALWGAGCGDTTEPVATEPIARQVDGSRLKAKVVSTGDGLRWFQQIYDSQRQEPCFWQKVAPDGAYYCVKITTGQLMGVSGASQANNYSDSRCTTPLLYFSQTPAPDTLIPMGGGTCDGHQRFHSVGKVWGQSYYHREPNGDCIQDVRHANALYPVGPAVAPGDYFVRGTLQEKQGGRGIKAFVIAGEDGSESFQSLHDTTHATECTVQMASDGKFRCLPVGDPMDVSDSVSVEPTCTERAFATLFSTACTQPRFALVSDKDEACHPEISVIAVGEEVIHPYTHVGNNPTCMQFSPLPGDRYYRAGAELPARSWPEAKELDLEVHGRLTVRGMEIAGAVKIPTELFDTELGVRCTFERVPAGTLRCIPYTTSALFEAQYFADAACTTRVTSRYRTACTGDRYATRYDASGPTPGMRVYNLGPRHDGAVYVSAGIGNPPASCLEIGREPSVGFYLLGSEIDSTSFVQGTETLD</sequence>
<dbReference type="PROSITE" id="PS51257">
    <property type="entry name" value="PROKAR_LIPOPROTEIN"/>
    <property type="match status" value="1"/>
</dbReference>
<evidence type="ECO:0000313" key="2">
    <source>
        <dbReference type="EMBL" id="QSQ13983.1"/>
    </source>
</evidence>
<dbReference type="RefSeq" id="WP_206715777.1">
    <property type="nucleotide sequence ID" value="NZ_CP071091.1"/>
</dbReference>
<accession>A0ABX7N5S7</accession>
<name>A0ABX7N5S7_9BACT</name>
<evidence type="ECO:0000259" key="1">
    <source>
        <dbReference type="Pfam" id="PF24297"/>
    </source>
</evidence>
<organism evidence="2 3">
    <name type="scientific">Myxococcus landrumensis</name>
    <dbReference type="NCBI Taxonomy" id="2813577"/>
    <lineage>
        <taxon>Bacteria</taxon>
        <taxon>Pseudomonadati</taxon>
        <taxon>Myxococcota</taxon>
        <taxon>Myxococcia</taxon>
        <taxon>Myxococcales</taxon>
        <taxon>Cystobacterineae</taxon>
        <taxon>Myxococcaceae</taxon>
        <taxon>Myxococcus</taxon>
    </lineage>
</organism>